<keyword evidence="8" id="KW-1185">Reference proteome</keyword>
<evidence type="ECO:0000256" key="3">
    <source>
        <dbReference type="ARBA" id="ARBA00022827"/>
    </source>
</evidence>
<dbReference type="Gene3D" id="1.25.40.80">
    <property type="match status" value="1"/>
</dbReference>
<evidence type="ECO:0000313" key="7">
    <source>
        <dbReference type="EMBL" id="MBS8121602.1"/>
    </source>
</evidence>
<comment type="caution">
    <text evidence="7">The sequence shown here is derived from an EMBL/GenBank/DDBJ whole genome shotgun (WGS) entry which is preliminary data.</text>
</comment>
<evidence type="ECO:0000259" key="6">
    <source>
        <dbReference type="PROSITE" id="PS51645"/>
    </source>
</evidence>
<dbReference type="EC" id="4.1.99.3" evidence="7"/>
<dbReference type="PANTHER" id="PTHR11455">
    <property type="entry name" value="CRYPTOCHROME"/>
    <property type="match status" value="1"/>
</dbReference>
<dbReference type="InterPro" id="IPR005101">
    <property type="entry name" value="Cryptochr/Photolyase_FAD-bd"/>
</dbReference>
<dbReference type="Pfam" id="PF00875">
    <property type="entry name" value="DNA_photolyase"/>
    <property type="match status" value="1"/>
</dbReference>
<evidence type="ECO:0000256" key="5">
    <source>
        <dbReference type="RuleBase" id="RU004182"/>
    </source>
</evidence>
<keyword evidence="3 5" id="KW-0274">FAD</keyword>
<sequence length="439" mass="52474">MYKKSIFRFRQDLRIFDNTGLFNAIKNSKQIIPIFIFDTNILSRFLSNDKRLGFLKDALNKLSKDLENIGSYLIIKIGDPKQILTQLVKEYQVQAIFTNKSYGSYGKQRDKFIENNINIDFNSFNDFLLVNPEDVPIRKVFTPFYKQWKQFINFDGFLEINKIDSPNLYFENIQKQFKKINSGENKYWNINGYEDILNNFDFGNYENTRNLPYINGTSKLSPYTRFGLISVRQIYNKIIKSNYENDVYLSEIAWREFWNHIAINFPWTLDLEFLEKRRGISWENDQTLFDAWQEGKTGYPMVDAGMRQLKEENWIHNRVRMVVASFLSKDLLIDRRYGEKYFEKYLIDYDRNVNIGNWQWASSVGADPKPLRIFNPMLQSQRFDPNCEYIKKYIPELREYKAEQIHNPLKYNLGYAKPIVDHFVNSKKAKEIYMKANDY</sequence>
<dbReference type="InterPro" id="IPR014729">
    <property type="entry name" value="Rossmann-like_a/b/a_fold"/>
</dbReference>
<accession>A0ABS5QKJ7</accession>
<protein>
    <submittedName>
        <fullName evidence="7">Deoxyribodipyrimidine photolyase</fullName>
        <ecNumber evidence="7">4.1.99.3</ecNumber>
    </submittedName>
</protein>
<keyword evidence="2 5" id="KW-0285">Flavoprotein</keyword>
<dbReference type="RefSeq" id="WP_213348253.1">
    <property type="nucleotide sequence ID" value="NZ_JAEDAM010000006.1"/>
</dbReference>
<dbReference type="Gene3D" id="3.40.50.620">
    <property type="entry name" value="HUPs"/>
    <property type="match status" value="1"/>
</dbReference>
<dbReference type="Pfam" id="PF03441">
    <property type="entry name" value="FAD_binding_7"/>
    <property type="match status" value="1"/>
</dbReference>
<dbReference type="PROSITE" id="PS51645">
    <property type="entry name" value="PHR_CRY_ALPHA_BETA"/>
    <property type="match status" value="1"/>
</dbReference>
<dbReference type="Gene3D" id="1.10.579.10">
    <property type="entry name" value="DNA Cyclobutane Dipyrimidine Photolyase, subunit A, domain 3"/>
    <property type="match status" value="1"/>
</dbReference>
<dbReference type="InterPro" id="IPR036134">
    <property type="entry name" value="Crypto/Photolyase_FAD-like_sf"/>
</dbReference>
<comment type="cofactor">
    <cofactor evidence="1">
        <name>FAD</name>
        <dbReference type="ChEBI" id="CHEBI:57692"/>
    </cofactor>
</comment>
<organism evidence="7 8">
    <name type="scientific">Candidatus Vampirococcus lugosii</name>
    <dbReference type="NCBI Taxonomy" id="2789015"/>
    <lineage>
        <taxon>Bacteria</taxon>
        <taxon>Candidatus Absconditibacteriota</taxon>
        <taxon>Vampirococcus</taxon>
    </lineage>
</organism>
<dbReference type="InterPro" id="IPR006050">
    <property type="entry name" value="DNA_photolyase_N"/>
</dbReference>
<dbReference type="PRINTS" id="PR00147">
    <property type="entry name" value="DNAPHOTLYASE"/>
</dbReference>
<evidence type="ECO:0000313" key="8">
    <source>
        <dbReference type="Proteomes" id="UP000680365"/>
    </source>
</evidence>
<dbReference type="SUPFAM" id="SSF52425">
    <property type="entry name" value="Cryptochrome/photolyase, N-terminal domain"/>
    <property type="match status" value="1"/>
</dbReference>
<feature type="domain" description="Photolyase/cryptochrome alpha/beta" evidence="6">
    <location>
        <begin position="3"/>
        <end position="129"/>
    </location>
</feature>
<dbReference type="EMBL" id="JAEDAM010000006">
    <property type="protein sequence ID" value="MBS8121602.1"/>
    <property type="molecule type" value="Genomic_DNA"/>
</dbReference>
<comment type="similarity">
    <text evidence="5">Belongs to the DNA photolyase family.</text>
</comment>
<dbReference type="InterPro" id="IPR018394">
    <property type="entry name" value="DNA_photolyase_1_CS_C"/>
</dbReference>
<reference evidence="7 8" key="1">
    <citation type="journal article" date="2021" name="Nat. Commun.">
        <title>Reductive evolution and unique predatory mode in the CPR bacterium Vampirococcus lugosii.</title>
        <authorList>
            <person name="Moreira D."/>
            <person name="Zivanovic Y."/>
            <person name="Lopez-Archilla A.I."/>
            <person name="Iniesto M."/>
            <person name="Lopez-Garcia P."/>
        </authorList>
    </citation>
    <scope>NUCLEOTIDE SEQUENCE [LARGE SCALE GENOMIC DNA]</scope>
    <source>
        <strain evidence="7">Chiprana</strain>
    </source>
</reference>
<dbReference type="Proteomes" id="UP000680365">
    <property type="component" value="Unassembled WGS sequence"/>
</dbReference>
<dbReference type="InterPro" id="IPR036155">
    <property type="entry name" value="Crypto/Photolyase_N_sf"/>
</dbReference>
<proteinExistence type="inferred from homology"/>
<keyword evidence="4 5" id="KW-0157">Chromophore</keyword>
<keyword evidence="7" id="KW-0456">Lyase</keyword>
<evidence type="ECO:0000256" key="4">
    <source>
        <dbReference type="ARBA" id="ARBA00022991"/>
    </source>
</evidence>
<dbReference type="PANTHER" id="PTHR11455:SF9">
    <property type="entry name" value="CRYPTOCHROME CIRCADIAN CLOCK 5 ISOFORM X1"/>
    <property type="match status" value="1"/>
</dbReference>
<name>A0ABS5QKJ7_9BACT</name>
<gene>
    <name evidence="7" type="ORF">VAMP_9n61</name>
</gene>
<dbReference type="PROSITE" id="PS00394">
    <property type="entry name" value="DNA_PHOTOLYASES_1_1"/>
    <property type="match status" value="1"/>
</dbReference>
<dbReference type="SUPFAM" id="SSF48173">
    <property type="entry name" value="Cryptochrome/photolyase FAD-binding domain"/>
    <property type="match status" value="1"/>
</dbReference>
<evidence type="ECO:0000256" key="1">
    <source>
        <dbReference type="ARBA" id="ARBA00001974"/>
    </source>
</evidence>
<evidence type="ECO:0000256" key="2">
    <source>
        <dbReference type="ARBA" id="ARBA00022630"/>
    </source>
</evidence>
<dbReference type="InterPro" id="IPR002081">
    <property type="entry name" value="Cryptochrome/DNA_photolyase_1"/>
</dbReference>
<dbReference type="GO" id="GO:0003904">
    <property type="term" value="F:deoxyribodipyrimidine photo-lyase activity"/>
    <property type="evidence" value="ECO:0007669"/>
    <property type="project" value="UniProtKB-EC"/>
</dbReference>